<dbReference type="PANTHER" id="PTHR30531:SF12">
    <property type="entry name" value="FLAGELLAR BIOSYNTHETIC PROTEIN FLHB"/>
    <property type="match status" value="1"/>
</dbReference>
<proteinExistence type="inferred from homology"/>
<evidence type="ECO:0000313" key="3">
    <source>
        <dbReference type="Proteomes" id="UP000248395"/>
    </source>
</evidence>
<sequence length="113" mass="12610">MAQSPKTEEGRKSAVALAYREGQRSPTVVAKGYGQLAERIIDRAKDAGVFVHDSPELVSLLMQVDLDRHIPEELYRAVAEILAFVYFLENKATGADFEFESWLAGRRNQQPSG</sequence>
<dbReference type="Gene3D" id="3.40.1690.10">
    <property type="entry name" value="secretion proteins EscU"/>
    <property type="match status" value="1"/>
</dbReference>
<keyword evidence="3" id="KW-1185">Reference proteome</keyword>
<protein>
    <submittedName>
        <fullName evidence="2">Flagellar biosynthesis protein</fullName>
    </submittedName>
</protein>
<dbReference type="RefSeq" id="WP_059284356.1">
    <property type="nucleotide sequence ID" value="NZ_LNQU01000001.1"/>
</dbReference>
<reference evidence="2 3" key="1">
    <citation type="submission" date="2018-05" db="EMBL/GenBank/DDBJ databases">
        <title>Genomic Encyclopedia of Type Strains, Phase IV (KMG-IV): sequencing the most valuable type-strain genomes for metagenomic binning, comparative biology and taxonomic classification.</title>
        <authorList>
            <person name="Goeker M."/>
        </authorList>
    </citation>
    <scope>NUCLEOTIDE SEQUENCE [LARGE SCALE GENOMIC DNA]</scope>
    <source>
        <strain evidence="2 3">DSM 25134</strain>
    </source>
</reference>
<accession>A0A318JAJ1</accession>
<dbReference type="GO" id="GO:0009306">
    <property type="term" value="P:protein secretion"/>
    <property type="evidence" value="ECO:0007669"/>
    <property type="project" value="InterPro"/>
</dbReference>
<dbReference type="SUPFAM" id="SSF160544">
    <property type="entry name" value="EscU C-terminal domain-like"/>
    <property type="match status" value="1"/>
</dbReference>
<organism evidence="2 3">
    <name type="scientific">Aquitalea magnusonii</name>
    <dbReference type="NCBI Taxonomy" id="332411"/>
    <lineage>
        <taxon>Bacteria</taxon>
        <taxon>Pseudomonadati</taxon>
        <taxon>Pseudomonadota</taxon>
        <taxon>Betaproteobacteria</taxon>
        <taxon>Neisseriales</taxon>
        <taxon>Chromobacteriaceae</taxon>
        <taxon>Aquitalea</taxon>
    </lineage>
</organism>
<gene>
    <name evidence="2" type="ORF">DFR38_11363</name>
</gene>
<evidence type="ECO:0000313" key="2">
    <source>
        <dbReference type="EMBL" id="PXX44381.1"/>
    </source>
</evidence>
<dbReference type="InterPro" id="IPR006135">
    <property type="entry name" value="T3SS_substrate_exporter"/>
</dbReference>
<keyword evidence="2" id="KW-0282">Flagellum</keyword>
<dbReference type="PANTHER" id="PTHR30531">
    <property type="entry name" value="FLAGELLAR BIOSYNTHETIC PROTEIN FLHB"/>
    <property type="match status" value="1"/>
</dbReference>
<dbReference type="Proteomes" id="UP000248395">
    <property type="component" value="Unassembled WGS sequence"/>
</dbReference>
<keyword evidence="2" id="KW-0966">Cell projection</keyword>
<dbReference type="InterPro" id="IPR029025">
    <property type="entry name" value="T3SS_substrate_exporter_C"/>
</dbReference>
<dbReference type="OrthoDB" id="5244399at2"/>
<dbReference type="GO" id="GO:0005886">
    <property type="term" value="C:plasma membrane"/>
    <property type="evidence" value="ECO:0007669"/>
    <property type="project" value="TreeGrafter"/>
</dbReference>
<dbReference type="EMBL" id="QJKC01000013">
    <property type="protein sequence ID" value="PXX44381.1"/>
    <property type="molecule type" value="Genomic_DNA"/>
</dbReference>
<evidence type="ECO:0000256" key="1">
    <source>
        <dbReference type="ARBA" id="ARBA00010690"/>
    </source>
</evidence>
<name>A0A318JAJ1_9NEIS</name>
<dbReference type="AlphaFoldDB" id="A0A318JAJ1"/>
<comment type="similarity">
    <text evidence="1">Belongs to the type III secretion exporter family.</text>
</comment>
<keyword evidence="2" id="KW-0969">Cilium</keyword>
<comment type="caution">
    <text evidence="2">The sequence shown here is derived from an EMBL/GenBank/DDBJ whole genome shotgun (WGS) entry which is preliminary data.</text>
</comment>
<dbReference type="Pfam" id="PF01312">
    <property type="entry name" value="Bac_export_2"/>
    <property type="match status" value="1"/>
</dbReference>